<organism evidence="1">
    <name type="scientific">bioreactor metagenome</name>
    <dbReference type="NCBI Taxonomy" id="1076179"/>
    <lineage>
        <taxon>unclassified sequences</taxon>
        <taxon>metagenomes</taxon>
        <taxon>ecological metagenomes</taxon>
    </lineage>
</organism>
<dbReference type="AlphaFoldDB" id="A0A645BGB4"/>
<proteinExistence type="predicted"/>
<accession>A0A645BGB4</accession>
<sequence length="55" mass="6156">MTVFAPGIARARFRHDKTEVRICDHVDPGRRRMFALQSNAVFFAVGTKPANAIVI</sequence>
<protein>
    <submittedName>
        <fullName evidence="1">Uncharacterized protein</fullName>
    </submittedName>
</protein>
<gene>
    <name evidence="1" type="ORF">SDC9_111273</name>
</gene>
<comment type="caution">
    <text evidence="1">The sequence shown here is derived from an EMBL/GenBank/DDBJ whole genome shotgun (WGS) entry which is preliminary data.</text>
</comment>
<evidence type="ECO:0000313" key="1">
    <source>
        <dbReference type="EMBL" id="MPM64387.1"/>
    </source>
</evidence>
<name>A0A645BGB4_9ZZZZ</name>
<reference evidence="1" key="1">
    <citation type="submission" date="2019-08" db="EMBL/GenBank/DDBJ databases">
        <authorList>
            <person name="Kucharzyk K."/>
            <person name="Murdoch R.W."/>
            <person name="Higgins S."/>
            <person name="Loffler F."/>
        </authorList>
    </citation>
    <scope>NUCLEOTIDE SEQUENCE</scope>
</reference>
<dbReference type="EMBL" id="VSSQ01019921">
    <property type="protein sequence ID" value="MPM64387.1"/>
    <property type="molecule type" value="Genomic_DNA"/>
</dbReference>